<reference evidence="2" key="1">
    <citation type="submission" date="2020-02" db="EMBL/GenBank/DDBJ databases">
        <authorList>
            <person name="Meier V. D."/>
        </authorList>
    </citation>
    <scope>NUCLEOTIDE SEQUENCE</scope>
    <source>
        <strain evidence="2">AVDCRST_MAG38</strain>
    </source>
</reference>
<feature type="compositionally biased region" description="Basic residues" evidence="1">
    <location>
        <begin position="1"/>
        <end position="18"/>
    </location>
</feature>
<protein>
    <submittedName>
        <fullName evidence="2">Uncharacterized protein</fullName>
    </submittedName>
</protein>
<name>A0A6J4RW25_9ACTN</name>
<accession>A0A6J4RW25</accession>
<evidence type="ECO:0000256" key="1">
    <source>
        <dbReference type="SAM" id="MobiDB-lite"/>
    </source>
</evidence>
<feature type="non-terminal residue" evidence="2">
    <location>
        <position position="126"/>
    </location>
</feature>
<gene>
    <name evidence="2" type="ORF">AVDCRST_MAG38-2152</name>
</gene>
<feature type="non-terminal residue" evidence="2">
    <location>
        <position position="1"/>
    </location>
</feature>
<sequence length="126" mass="14656">GARAGRHGRGRGGGRPRAGRQELRLRRQRAERLRLLRPDHSRVPGRRHLAAADELRPVRHGQPGRPRGDPGRRPRLLRLQRTRRLPRGDRHRTHVVRLGHVQWRHGDQPRLVVLVSALRRSPARRL</sequence>
<evidence type="ECO:0000313" key="2">
    <source>
        <dbReference type="EMBL" id="CAA9483193.1"/>
    </source>
</evidence>
<proteinExistence type="predicted"/>
<feature type="region of interest" description="Disordered" evidence="1">
    <location>
        <begin position="36"/>
        <end position="76"/>
    </location>
</feature>
<dbReference type="AlphaFoldDB" id="A0A6J4RW25"/>
<organism evidence="2">
    <name type="scientific">uncultured Solirubrobacteraceae bacterium</name>
    <dbReference type="NCBI Taxonomy" id="1162706"/>
    <lineage>
        <taxon>Bacteria</taxon>
        <taxon>Bacillati</taxon>
        <taxon>Actinomycetota</taxon>
        <taxon>Thermoleophilia</taxon>
        <taxon>Solirubrobacterales</taxon>
        <taxon>Solirubrobacteraceae</taxon>
        <taxon>environmental samples</taxon>
    </lineage>
</organism>
<feature type="region of interest" description="Disordered" evidence="1">
    <location>
        <begin position="1"/>
        <end position="24"/>
    </location>
</feature>
<dbReference type="EMBL" id="CADCVJ010000182">
    <property type="protein sequence ID" value="CAA9483193.1"/>
    <property type="molecule type" value="Genomic_DNA"/>
</dbReference>